<dbReference type="EMBL" id="JARACI010000728">
    <property type="protein sequence ID" value="MDD9205962.1"/>
    <property type="molecule type" value="Genomic_DNA"/>
</dbReference>
<reference evidence="2" key="1">
    <citation type="submission" date="2023-02" db="EMBL/GenBank/DDBJ databases">
        <title>Georgenia sp.10Sc9-8, isolated from a soil sample collected from the Taklamakan desert.</title>
        <authorList>
            <person name="Liu S."/>
        </authorList>
    </citation>
    <scope>NUCLEOTIDE SEQUENCE</scope>
    <source>
        <strain evidence="2">10Sc9-8</strain>
    </source>
</reference>
<feature type="non-terminal residue" evidence="2">
    <location>
        <position position="1"/>
    </location>
</feature>
<sequence length="127" mass="13229">GQRATLDRRMREYAAGRAEPTPLPAPGVYARSNAADLPALSGTGEPIEGSVPRVLRIRGQQRSLGEVSPETVAALVETREGTGPGVHGPEASRSVGQSGQPQMPGEAPPPTPPSVSTDVRTQQEGDR</sequence>
<evidence type="ECO:0000256" key="1">
    <source>
        <dbReference type="SAM" id="MobiDB-lite"/>
    </source>
</evidence>
<proteinExistence type="predicted"/>
<feature type="region of interest" description="Disordered" evidence="1">
    <location>
        <begin position="1"/>
        <end position="29"/>
    </location>
</feature>
<name>A0ABT5TVH6_9MICO</name>
<organism evidence="2 3">
    <name type="scientific">Georgenia halotolerans</name>
    <dbReference type="NCBI Taxonomy" id="3028317"/>
    <lineage>
        <taxon>Bacteria</taxon>
        <taxon>Bacillati</taxon>
        <taxon>Actinomycetota</taxon>
        <taxon>Actinomycetes</taxon>
        <taxon>Micrococcales</taxon>
        <taxon>Bogoriellaceae</taxon>
        <taxon>Georgenia</taxon>
    </lineage>
</organism>
<comment type="caution">
    <text evidence="2">The sequence shown here is derived from an EMBL/GenBank/DDBJ whole genome shotgun (WGS) entry which is preliminary data.</text>
</comment>
<gene>
    <name evidence="2" type="ORF">PU560_05690</name>
</gene>
<accession>A0ABT5TVH6</accession>
<dbReference type="Proteomes" id="UP001165561">
    <property type="component" value="Unassembled WGS sequence"/>
</dbReference>
<feature type="region of interest" description="Disordered" evidence="1">
    <location>
        <begin position="76"/>
        <end position="127"/>
    </location>
</feature>
<evidence type="ECO:0000313" key="3">
    <source>
        <dbReference type="Proteomes" id="UP001165561"/>
    </source>
</evidence>
<keyword evidence="3" id="KW-1185">Reference proteome</keyword>
<protein>
    <submittedName>
        <fullName evidence="2">NADH-quinone oxidoreductase subunit J</fullName>
    </submittedName>
</protein>
<evidence type="ECO:0000313" key="2">
    <source>
        <dbReference type="EMBL" id="MDD9205962.1"/>
    </source>
</evidence>
<feature type="compositionally biased region" description="Basic and acidic residues" evidence="1">
    <location>
        <begin position="1"/>
        <end position="14"/>
    </location>
</feature>